<dbReference type="Proteomes" id="UP000256321">
    <property type="component" value="Unassembled WGS sequence"/>
</dbReference>
<dbReference type="AlphaFoldDB" id="A0A3D8H965"/>
<dbReference type="Proteomes" id="UP000629596">
    <property type="component" value="Unassembled WGS sequence"/>
</dbReference>
<proteinExistence type="predicted"/>
<dbReference type="EMBL" id="JACRTI010000082">
    <property type="protein sequence ID" value="MBC8603797.1"/>
    <property type="molecule type" value="Genomic_DNA"/>
</dbReference>
<gene>
    <name evidence="2" type="ORF">DWU89_19485</name>
    <name evidence="1" type="ORF">H8784_18985</name>
</gene>
<dbReference type="EMBL" id="QREV01000082">
    <property type="protein sequence ID" value="RDU47468.1"/>
    <property type="molecule type" value="Genomic_DNA"/>
</dbReference>
<evidence type="ECO:0000313" key="4">
    <source>
        <dbReference type="Proteomes" id="UP000629596"/>
    </source>
</evidence>
<accession>A0A3D8H965</accession>
<name>A0A3D8H965_9BACT</name>
<evidence type="ECO:0000313" key="1">
    <source>
        <dbReference type="EMBL" id="MBC8603797.1"/>
    </source>
</evidence>
<dbReference type="RefSeq" id="WP_115501298.1">
    <property type="nucleotide sequence ID" value="NZ_JACRTI010000082.1"/>
</dbReference>
<evidence type="ECO:0000313" key="2">
    <source>
        <dbReference type="EMBL" id="RDU47468.1"/>
    </source>
</evidence>
<comment type="caution">
    <text evidence="2">The sequence shown here is derived from an EMBL/GenBank/DDBJ whole genome shotgun (WGS) entry which is preliminary data.</text>
</comment>
<organism evidence="2 3">
    <name type="scientific">Parabacteroides acidifaciens</name>
    <dbReference type="NCBI Taxonomy" id="2290935"/>
    <lineage>
        <taxon>Bacteria</taxon>
        <taxon>Pseudomonadati</taxon>
        <taxon>Bacteroidota</taxon>
        <taxon>Bacteroidia</taxon>
        <taxon>Bacteroidales</taxon>
        <taxon>Tannerellaceae</taxon>
        <taxon>Parabacteroides</taxon>
    </lineage>
</organism>
<reference evidence="1 4" key="2">
    <citation type="submission" date="2020-08" db="EMBL/GenBank/DDBJ databases">
        <title>Genome public.</title>
        <authorList>
            <person name="Liu C."/>
            <person name="Sun Q."/>
        </authorList>
    </citation>
    <scope>NUCLEOTIDE SEQUENCE [LARGE SCALE GENOMIC DNA]</scope>
    <source>
        <strain evidence="1 4">426_9</strain>
    </source>
</reference>
<evidence type="ECO:0000313" key="3">
    <source>
        <dbReference type="Proteomes" id="UP000256321"/>
    </source>
</evidence>
<sequence length="377" mass="43561">MNDLLGWNFKSLPNRNSIENWVKKSGYYVYHSPSEFLQTDNLAAIVDESMMMGSEKLLITLGTPASHPGHPLLHSDVHVLGLHVASSWNSRGVCDKLKEMEGKVGHAIEYVISDNASVMNSGIRLGSYTQIRDISHTLGMFLERLYKKDDEFNSYMKSLANAKFRDVMKPIAYLLPPKLRTIARFLNLSDVAKWSSNMLENFHKLTDKEKDTFSFIHTYASFIDEFSSVMSCVKSLEQELKHKGLSGDTVLFCRKYILKELYQGNGRMRKLAENISLYLMQEHAKLLNKELTWNISSDIIESIFGTYKQKRSPNLLNGVTPFVLYLPLHTQIHEDKRRTFDFKRALEKIYMADIEQWKKINLTDNLVYKRIKTLKRA</sequence>
<keyword evidence="4" id="KW-1185">Reference proteome</keyword>
<protein>
    <submittedName>
        <fullName evidence="2">Uncharacterized protein</fullName>
    </submittedName>
</protein>
<reference evidence="2 3" key="1">
    <citation type="submission" date="2018-07" db="EMBL/GenBank/DDBJ databases">
        <title>Parabacteroides acidifaciens nov. sp., isolated from human feces.</title>
        <authorList>
            <person name="Wang Y.J."/>
        </authorList>
    </citation>
    <scope>NUCLEOTIDE SEQUENCE [LARGE SCALE GENOMIC DNA]</scope>
    <source>
        <strain evidence="2 3">426-9</strain>
    </source>
</reference>